<evidence type="ECO:0000256" key="3">
    <source>
        <dbReference type="ARBA" id="ARBA00022741"/>
    </source>
</evidence>
<organism evidence="11 12">
    <name type="scientific">Actinopolymorpha pittospori</name>
    <dbReference type="NCBI Taxonomy" id="648752"/>
    <lineage>
        <taxon>Bacteria</taxon>
        <taxon>Bacillati</taxon>
        <taxon>Actinomycetota</taxon>
        <taxon>Actinomycetes</taxon>
        <taxon>Propionibacteriales</taxon>
        <taxon>Actinopolymorphaceae</taxon>
        <taxon>Actinopolymorpha</taxon>
    </lineage>
</organism>
<dbReference type="AlphaFoldDB" id="A0A927RC41"/>
<dbReference type="InterPro" id="IPR011527">
    <property type="entry name" value="ABC1_TM_dom"/>
</dbReference>
<feature type="domain" description="ABC transmembrane type-1" evidence="10">
    <location>
        <begin position="24"/>
        <end position="306"/>
    </location>
</feature>
<dbReference type="PANTHER" id="PTHR24221">
    <property type="entry name" value="ATP-BINDING CASSETTE SUB-FAMILY B"/>
    <property type="match status" value="1"/>
</dbReference>
<feature type="transmembrane region" description="Helical" evidence="8">
    <location>
        <begin position="164"/>
        <end position="184"/>
    </location>
</feature>
<keyword evidence="2 8" id="KW-0812">Transmembrane</keyword>
<gene>
    <name evidence="11" type="ORF">HEB94_003583</name>
</gene>
<dbReference type="RefSeq" id="WP_238361548.1">
    <property type="nucleotide sequence ID" value="NZ_BAABJL010000109.1"/>
</dbReference>
<dbReference type="Proteomes" id="UP000638648">
    <property type="component" value="Unassembled WGS sequence"/>
</dbReference>
<name>A0A927RC41_9ACTN</name>
<evidence type="ECO:0000256" key="1">
    <source>
        <dbReference type="ARBA" id="ARBA00004651"/>
    </source>
</evidence>
<dbReference type="InterPro" id="IPR036640">
    <property type="entry name" value="ABC1_TM_sf"/>
</dbReference>
<dbReference type="GO" id="GO:0005524">
    <property type="term" value="F:ATP binding"/>
    <property type="evidence" value="ECO:0007669"/>
    <property type="project" value="UniProtKB-KW"/>
</dbReference>
<keyword evidence="3" id="KW-0547">Nucleotide-binding</keyword>
<proteinExistence type="predicted"/>
<dbReference type="SUPFAM" id="SSF52540">
    <property type="entry name" value="P-loop containing nucleoside triphosphate hydrolases"/>
    <property type="match status" value="1"/>
</dbReference>
<accession>A0A927RC41</accession>
<feature type="region of interest" description="Disordered" evidence="7">
    <location>
        <begin position="326"/>
        <end position="358"/>
    </location>
</feature>
<dbReference type="Pfam" id="PF00005">
    <property type="entry name" value="ABC_tran"/>
    <property type="match status" value="1"/>
</dbReference>
<dbReference type="PROSITE" id="PS50893">
    <property type="entry name" value="ABC_TRANSPORTER_2"/>
    <property type="match status" value="1"/>
</dbReference>
<feature type="transmembrane region" description="Helical" evidence="8">
    <location>
        <begin position="243"/>
        <end position="271"/>
    </location>
</feature>
<keyword evidence="12" id="KW-1185">Reference proteome</keyword>
<dbReference type="CDD" id="cd03228">
    <property type="entry name" value="ABCC_MRP_Like"/>
    <property type="match status" value="1"/>
</dbReference>
<dbReference type="InterPro" id="IPR014216">
    <property type="entry name" value="ABC_transptr_CydD"/>
</dbReference>
<evidence type="ECO:0000256" key="5">
    <source>
        <dbReference type="ARBA" id="ARBA00022989"/>
    </source>
</evidence>
<evidence type="ECO:0000256" key="7">
    <source>
        <dbReference type="SAM" id="MobiDB-lite"/>
    </source>
</evidence>
<dbReference type="GO" id="GO:0140359">
    <property type="term" value="F:ABC-type transporter activity"/>
    <property type="evidence" value="ECO:0007669"/>
    <property type="project" value="InterPro"/>
</dbReference>
<evidence type="ECO:0000256" key="2">
    <source>
        <dbReference type="ARBA" id="ARBA00022692"/>
    </source>
</evidence>
<comment type="caution">
    <text evidence="11">The sequence shown here is derived from an EMBL/GenBank/DDBJ whole genome shotgun (WGS) entry which is preliminary data.</text>
</comment>
<dbReference type="Pfam" id="PF00664">
    <property type="entry name" value="ABC_membrane"/>
    <property type="match status" value="1"/>
</dbReference>
<keyword evidence="6 8" id="KW-0472">Membrane</keyword>
<evidence type="ECO:0000259" key="9">
    <source>
        <dbReference type="PROSITE" id="PS50893"/>
    </source>
</evidence>
<dbReference type="InterPro" id="IPR003593">
    <property type="entry name" value="AAA+_ATPase"/>
</dbReference>
<dbReference type="CDD" id="cd18584">
    <property type="entry name" value="ABC_6TM_AarD_CydD"/>
    <property type="match status" value="1"/>
</dbReference>
<keyword evidence="5 8" id="KW-1133">Transmembrane helix</keyword>
<dbReference type="GO" id="GO:0005886">
    <property type="term" value="C:plasma membrane"/>
    <property type="evidence" value="ECO:0007669"/>
    <property type="project" value="UniProtKB-SubCell"/>
</dbReference>
<dbReference type="Gene3D" id="1.20.1560.10">
    <property type="entry name" value="ABC transporter type 1, transmembrane domain"/>
    <property type="match status" value="1"/>
</dbReference>
<dbReference type="InterPro" id="IPR039421">
    <property type="entry name" value="Type_1_exporter"/>
</dbReference>
<dbReference type="NCBIfam" id="TIGR02857">
    <property type="entry name" value="CydD"/>
    <property type="match status" value="1"/>
</dbReference>
<evidence type="ECO:0000259" key="10">
    <source>
        <dbReference type="PROSITE" id="PS50929"/>
    </source>
</evidence>
<feature type="transmembrane region" description="Helical" evidence="8">
    <location>
        <begin position="21"/>
        <end position="48"/>
    </location>
</feature>
<dbReference type="EMBL" id="JADBEM010000001">
    <property type="protein sequence ID" value="MBE1606735.1"/>
    <property type="molecule type" value="Genomic_DNA"/>
</dbReference>
<comment type="subcellular location">
    <subcellularLocation>
        <location evidence="1">Cell membrane</location>
        <topology evidence="1">Multi-pass membrane protein</topology>
    </subcellularLocation>
</comment>
<dbReference type="SUPFAM" id="SSF90123">
    <property type="entry name" value="ABC transporter transmembrane region"/>
    <property type="match status" value="1"/>
</dbReference>
<dbReference type="Gene3D" id="3.40.50.300">
    <property type="entry name" value="P-loop containing nucleotide triphosphate hydrolases"/>
    <property type="match status" value="1"/>
</dbReference>
<reference evidence="11" key="1">
    <citation type="submission" date="2020-10" db="EMBL/GenBank/DDBJ databases">
        <title>Sequencing the genomes of 1000 actinobacteria strains.</title>
        <authorList>
            <person name="Klenk H.-P."/>
        </authorList>
    </citation>
    <scope>NUCLEOTIDE SEQUENCE</scope>
    <source>
        <strain evidence="11">DSM 45354</strain>
    </source>
</reference>
<feature type="domain" description="ABC transporter" evidence="9">
    <location>
        <begin position="365"/>
        <end position="573"/>
    </location>
</feature>
<dbReference type="GO" id="GO:0016887">
    <property type="term" value="F:ATP hydrolysis activity"/>
    <property type="evidence" value="ECO:0007669"/>
    <property type="project" value="InterPro"/>
</dbReference>
<dbReference type="InterPro" id="IPR003439">
    <property type="entry name" value="ABC_transporter-like_ATP-bd"/>
</dbReference>
<protein>
    <submittedName>
        <fullName evidence="11">Thiol reductant ABC exporter CydD subunit</fullName>
    </submittedName>
</protein>
<evidence type="ECO:0000256" key="4">
    <source>
        <dbReference type="ARBA" id="ARBA00022840"/>
    </source>
</evidence>
<evidence type="ECO:0000256" key="8">
    <source>
        <dbReference type="SAM" id="Phobius"/>
    </source>
</evidence>
<dbReference type="GO" id="GO:0042883">
    <property type="term" value="P:cysteine transport"/>
    <property type="evidence" value="ECO:0007669"/>
    <property type="project" value="InterPro"/>
</dbReference>
<feature type="transmembrane region" description="Helical" evidence="8">
    <location>
        <begin position="138"/>
        <end position="158"/>
    </location>
</feature>
<dbReference type="InterPro" id="IPR017871">
    <property type="entry name" value="ABC_transporter-like_CS"/>
</dbReference>
<evidence type="ECO:0000256" key="6">
    <source>
        <dbReference type="ARBA" id="ARBA00023136"/>
    </source>
</evidence>
<dbReference type="SMART" id="SM00382">
    <property type="entry name" value="AAA"/>
    <property type="match status" value="1"/>
</dbReference>
<keyword evidence="4" id="KW-0067">ATP-binding</keyword>
<feature type="transmembrane region" description="Helical" evidence="8">
    <location>
        <begin position="60"/>
        <end position="80"/>
    </location>
</feature>
<evidence type="ECO:0000313" key="12">
    <source>
        <dbReference type="Proteomes" id="UP000638648"/>
    </source>
</evidence>
<dbReference type="PROSITE" id="PS50929">
    <property type="entry name" value="ABC_TM1F"/>
    <property type="match status" value="1"/>
</dbReference>
<sequence length="573" mass="60787">MVALRALDRRLLRQARATRSYLGLSVGIGVLGAGLVIGQAALLSSVIARAFVGGEPLVGLFLPLALLALVVGTRACLAWAGEMAAHHTSAAVKSELRRRMLHHVAELGPRWLAEHRSGELATLATRGIDALDAYYARYLPQLVLAVAVPFAVAVTLFATDWRSAVVLVVTLPLIPLFTVLVGTATKRRVDRQWNTLQALAHHFLDVLSGLGTLKAFGRSQAQVAVIRRLADQQRRASQSTMRAAFLSSLVLELLAMLSIAVVAVGIGFRVLEGRLDLSTALMILILAPEAYWPLRQAAALYHASVEGLGAAARVFDVLEQRAGARARTPTDATDATAPATSTASTALPGSAHDAARATDPHGLRIRLDEVTVRHPDRAAAILDRLSLEFSPGQVTGLVAPSGMGKSTVLALLLGFVAPDEGRVLVGGVDLATLDLDAWRSRVGWLPQDPVLFAGTVGDNIALRRPHASDAALERAARAAAVDVPLDRELGERGYGLSAGQRRRVALARALVGETPLLLLDEPTEGVDAVTEAALVEALPAVLSDRTVVLVTHRPGLLRLCDHVIRLDHASVTA</sequence>
<dbReference type="PROSITE" id="PS00211">
    <property type="entry name" value="ABC_TRANSPORTER_1"/>
    <property type="match status" value="1"/>
</dbReference>
<dbReference type="PANTHER" id="PTHR24221:SF590">
    <property type="entry name" value="COMPONENT LINKED WITH THE ASSEMBLY OF CYTOCHROME' TRANSPORT TRANSMEMBRANE ATP-BINDING PROTEIN ABC TRANSPORTER CYDD-RELATED"/>
    <property type="match status" value="1"/>
</dbReference>
<dbReference type="InterPro" id="IPR027417">
    <property type="entry name" value="P-loop_NTPase"/>
</dbReference>
<evidence type="ECO:0000313" key="11">
    <source>
        <dbReference type="EMBL" id="MBE1606735.1"/>
    </source>
</evidence>
<feature type="compositionally biased region" description="Low complexity" evidence="7">
    <location>
        <begin position="326"/>
        <end position="351"/>
    </location>
</feature>